<proteinExistence type="predicted"/>
<feature type="active site" evidence="4">
    <location>
        <position position="132"/>
    </location>
</feature>
<evidence type="ECO:0000256" key="3">
    <source>
        <dbReference type="ARBA" id="ARBA00023085"/>
    </source>
</evidence>
<accession>A0A6G1CAM0</accession>
<dbReference type="UniPathway" id="UPA00545">
    <property type="reaction ID" value="UER00823"/>
</dbReference>
<evidence type="ECO:0000313" key="7">
    <source>
        <dbReference type="EMBL" id="KAF0897037.1"/>
    </source>
</evidence>
<comment type="catalytic activity">
    <reaction evidence="5">
        <text>[(1-&gt;4)-alpha-D-galacturonosyl methyl ester](n) + n H2O = [(1-&gt;4)-alpha-D-galacturonosyl](n) + n methanol + n H(+)</text>
        <dbReference type="Rhea" id="RHEA:22380"/>
        <dbReference type="Rhea" id="RHEA-COMP:14570"/>
        <dbReference type="Rhea" id="RHEA-COMP:14573"/>
        <dbReference type="ChEBI" id="CHEBI:15377"/>
        <dbReference type="ChEBI" id="CHEBI:15378"/>
        <dbReference type="ChEBI" id="CHEBI:17790"/>
        <dbReference type="ChEBI" id="CHEBI:140522"/>
        <dbReference type="ChEBI" id="CHEBI:140523"/>
        <dbReference type="EC" id="3.1.1.11"/>
    </reaction>
</comment>
<keyword evidence="2 5" id="KW-0378">Hydrolase</keyword>
<dbReference type="AlphaFoldDB" id="A0A6G1CAM0"/>
<dbReference type="GO" id="GO:0045490">
    <property type="term" value="P:pectin catabolic process"/>
    <property type="evidence" value="ECO:0007669"/>
    <property type="project" value="UniProtKB-UniRule"/>
</dbReference>
<dbReference type="GO" id="GO:0030599">
    <property type="term" value="F:pectinesterase activity"/>
    <property type="evidence" value="ECO:0007669"/>
    <property type="project" value="UniProtKB-UniRule"/>
</dbReference>
<dbReference type="Pfam" id="PF01095">
    <property type="entry name" value="Pectinesterase"/>
    <property type="match status" value="1"/>
</dbReference>
<dbReference type="OrthoDB" id="615350at2759"/>
<dbReference type="Gene3D" id="2.160.20.10">
    <property type="entry name" value="Single-stranded right-handed beta-helix, Pectin lyase-like"/>
    <property type="match status" value="1"/>
</dbReference>
<dbReference type="InterPro" id="IPR000070">
    <property type="entry name" value="Pectinesterase_cat"/>
</dbReference>
<dbReference type="EMBL" id="SPHZ02000010">
    <property type="protein sequence ID" value="KAF0897037.1"/>
    <property type="molecule type" value="Genomic_DNA"/>
</dbReference>
<organism evidence="7 8">
    <name type="scientific">Oryza meyeriana var. granulata</name>
    <dbReference type="NCBI Taxonomy" id="110450"/>
    <lineage>
        <taxon>Eukaryota</taxon>
        <taxon>Viridiplantae</taxon>
        <taxon>Streptophyta</taxon>
        <taxon>Embryophyta</taxon>
        <taxon>Tracheophyta</taxon>
        <taxon>Spermatophyta</taxon>
        <taxon>Magnoliopsida</taxon>
        <taxon>Liliopsida</taxon>
        <taxon>Poales</taxon>
        <taxon>Poaceae</taxon>
        <taxon>BOP clade</taxon>
        <taxon>Oryzoideae</taxon>
        <taxon>Oryzeae</taxon>
        <taxon>Oryzinae</taxon>
        <taxon>Oryza</taxon>
        <taxon>Oryza meyeriana</taxon>
    </lineage>
</organism>
<evidence type="ECO:0000313" key="8">
    <source>
        <dbReference type="Proteomes" id="UP000479710"/>
    </source>
</evidence>
<evidence type="ECO:0000256" key="5">
    <source>
        <dbReference type="RuleBase" id="RU000589"/>
    </source>
</evidence>
<keyword evidence="8" id="KW-1185">Reference proteome</keyword>
<evidence type="ECO:0000256" key="1">
    <source>
        <dbReference type="ARBA" id="ARBA00005184"/>
    </source>
</evidence>
<sequence length="272" mass="30201">MNLLTQKTKLALVAASKEVIKTYIEQLNISRRNVALFGDGMGKTVITSNRGTPKGGYVPSSATVTARGNGFMAQDLTIQNTAGPDGNQSLALLSNSQHTVLYRCGLHGFQDTLCAENNLQFYLDCEISGTVDFIFGNAKAVFQSCRLLVRRPKINGAHNVVTAQGRNKAEDDHSGFSFQNCSVMAMPKENLTGVETYLGRPWRNYSHVIFMESFLDGIVHPSGWVPWKKNHTRINWAGYSKGTDAKKAEYTVDRFINGIQWVPKYITYKHGL</sequence>
<keyword evidence="3 5" id="KW-0063">Aspartyl esterase</keyword>
<dbReference type="InterPro" id="IPR011050">
    <property type="entry name" value="Pectin_lyase_fold/virulence"/>
</dbReference>
<dbReference type="InterPro" id="IPR033131">
    <property type="entry name" value="Pectinesterase_Asp_AS"/>
</dbReference>
<comment type="caution">
    <text evidence="7">The sequence shown here is derived from an EMBL/GenBank/DDBJ whole genome shotgun (WGS) entry which is preliminary data.</text>
</comment>
<dbReference type="EC" id="3.1.1.11" evidence="5"/>
<dbReference type="PROSITE" id="PS00503">
    <property type="entry name" value="PECTINESTERASE_2"/>
    <property type="match status" value="1"/>
</dbReference>
<dbReference type="Proteomes" id="UP000479710">
    <property type="component" value="Unassembled WGS sequence"/>
</dbReference>
<evidence type="ECO:0000256" key="4">
    <source>
        <dbReference type="PROSITE-ProRule" id="PRU10040"/>
    </source>
</evidence>
<feature type="domain" description="Pectinesterase catalytic" evidence="6">
    <location>
        <begin position="22"/>
        <end position="231"/>
    </location>
</feature>
<dbReference type="GO" id="GO:0042545">
    <property type="term" value="P:cell wall modification"/>
    <property type="evidence" value="ECO:0007669"/>
    <property type="project" value="UniProtKB-UniRule"/>
</dbReference>
<reference evidence="7 8" key="1">
    <citation type="submission" date="2019-11" db="EMBL/GenBank/DDBJ databases">
        <title>Whole genome sequence of Oryza granulata.</title>
        <authorList>
            <person name="Li W."/>
        </authorList>
    </citation>
    <scope>NUCLEOTIDE SEQUENCE [LARGE SCALE GENOMIC DNA]</scope>
    <source>
        <strain evidence="8">cv. Menghai</strain>
        <tissue evidence="7">Leaf</tissue>
    </source>
</reference>
<protein>
    <recommendedName>
        <fullName evidence="5">Pectinesterase</fullName>
        <ecNumber evidence="5">3.1.1.11</ecNumber>
    </recommendedName>
</protein>
<dbReference type="InterPro" id="IPR012334">
    <property type="entry name" value="Pectin_lyas_fold"/>
</dbReference>
<dbReference type="PANTHER" id="PTHR31707">
    <property type="entry name" value="PECTINESTERASE"/>
    <property type="match status" value="1"/>
</dbReference>
<evidence type="ECO:0000256" key="2">
    <source>
        <dbReference type="ARBA" id="ARBA00022801"/>
    </source>
</evidence>
<evidence type="ECO:0000259" key="6">
    <source>
        <dbReference type="Pfam" id="PF01095"/>
    </source>
</evidence>
<name>A0A6G1CAM0_9ORYZ</name>
<dbReference type="SUPFAM" id="SSF51126">
    <property type="entry name" value="Pectin lyase-like"/>
    <property type="match status" value="1"/>
</dbReference>
<comment type="pathway">
    <text evidence="1 5">Glycan metabolism; pectin degradation; 2-dehydro-3-deoxy-D-gluconate from pectin: step 1/5.</text>
</comment>
<gene>
    <name evidence="7" type="ORF">E2562_031334</name>
</gene>